<sequence length="165" mass="19768">MIRFLFFNSMLIGLYFKQNHQNFLNKTKMIDWIITLIMGISYFLSKLLFSRVEEISSYQILNQIILFIFLYYIFKSFLGIEEKLNRIPLLIKKIINFLASITLEIYLVQYIIIPKLSYFIFPLNWVIVSITILISAFILNRISNRCIHFIKIRGEKYENTSNRSI</sequence>
<evidence type="ECO:0000313" key="3">
    <source>
        <dbReference type="Proteomes" id="UP000263486"/>
    </source>
</evidence>
<proteinExistence type="predicted"/>
<reference evidence="2 3" key="1">
    <citation type="submission" date="2018-08" db="EMBL/GenBank/DDBJ databases">
        <title>Draft genome sequence of Psychrilyobacter sp. strain SD5 isolated from Black Sea water.</title>
        <authorList>
            <person name="Yadav S."/>
            <person name="Villanueva L."/>
            <person name="Damste J.S.S."/>
        </authorList>
    </citation>
    <scope>NUCLEOTIDE SEQUENCE [LARGE SCALE GENOMIC DNA]</scope>
    <source>
        <strain evidence="2 3">SD5</strain>
    </source>
</reference>
<feature type="transmembrane region" description="Helical" evidence="1">
    <location>
        <begin position="55"/>
        <end position="74"/>
    </location>
</feature>
<evidence type="ECO:0000256" key="1">
    <source>
        <dbReference type="SAM" id="Phobius"/>
    </source>
</evidence>
<dbReference type="EMBL" id="QUAJ01000033">
    <property type="protein sequence ID" value="REI39735.1"/>
    <property type="molecule type" value="Genomic_DNA"/>
</dbReference>
<dbReference type="Proteomes" id="UP000263486">
    <property type="component" value="Unassembled WGS sequence"/>
</dbReference>
<feature type="transmembrane region" description="Helical" evidence="1">
    <location>
        <begin position="119"/>
        <end position="139"/>
    </location>
</feature>
<keyword evidence="1" id="KW-0812">Transmembrane</keyword>
<comment type="caution">
    <text evidence="2">The sequence shown here is derived from an EMBL/GenBank/DDBJ whole genome shotgun (WGS) entry which is preliminary data.</text>
</comment>
<keyword evidence="1" id="KW-1133">Transmembrane helix</keyword>
<accession>A0ABX9KDW4</accession>
<keyword evidence="3" id="KW-1185">Reference proteome</keyword>
<protein>
    <submittedName>
        <fullName evidence="2">Uncharacterized protein</fullName>
    </submittedName>
</protein>
<gene>
    <name evidence="2" type="ORF">DYH56_13665</name>
</gene>
<keyword evidence="1" id="KW-0472">Membrane</keyword>
<organism evidence="2 3">
    <name type="scientific">Psychrilyobacter piezotolerans</name>
    <dbReference type="NCBI Taxonomy" id="2293438"/>
    <lineage>
        <taxon>Bacteria</taxon>
        <taxon>Fusobacteriati</taxon>
        <taxon>Fusobacteriota</taxon>
        <taxon>Fusobacteriia</taxon>
        <taxon>Fusobacteriales</taxon>
        <taxon>Fusobacteriaceae</taxon>
        <taxon>Psychrilyobacter</taxon>
    </lineage>
</organism>
<feature type="transmembrane region" description="Helical" evidence="1">
    <location>
        <begin position="94"/>
        <end position="113"/>
    </location>
</feature>
<evidence type="ECO:0000313" key="2">
    <source>
        <dbReference type="EMBL" id="REI39735.1"/>
    </source>
</evidence>
<feature type="transmembrane region" description="Helical" evidence="1">
    <location>
        <begin position="29"/>
        <end position="49"/>
    </location>
</feature>
<name>A0ABX9KDW4_9FUSO</name>